<dbReference type="Proteomes" id="UP001295423">
    <property type="component" value="Unassembled WGS sequence"/>
</dbReference>
<dbReference type="EMBL" id="CAKOGP040000446">
    <property type="protein sequence ID" value="CAJ1935022.1"/>
    <property type="molecule type" value="Genomic_DNA"/>
</dbReference>
<protein>
    <submittedName>
        <fullName evidence="1">Uncharacterized protein</fullName>
    </submittedName>
</protein>
<reference evidence="1" key="1">
    <citation type="submission" date="2023-08" db="EMBL/GenBank/DDBJ databases">
        <authorList>
            <person name="Audoor S."/>
            <person name="Bilcke G."/>
        </authorList>
    </citation>
    <scope>NUCLEOTIDE SEQUENCE</scope>
</reference>
<sequence>MVLQIHLQTVDSPTFVNYYASNKIANRMSTKRTRRNHQQSLQAIGSIIDQLHVSPSRCVRFSEETETFEVEYASVDTRDTWYSRAQLYLAQTDTKNCLARLCRGEAEDDFGLERWVSRGALKFQEHQEAAMGAVIGDSSSYAARPTQGIASAYAADVCIYSKMVANTRGMKLERQVRKYYSLDKVLERPSMISHRGASCPNHFSTDSTNYSKGQIMSHRLLLRSSFSSIDMSMYRRRSSRCQIALEEIHTALVSVRRTGLHGMPIATYDDEY</sequence>
<keyword evidence="2" id="KW-1185">Reference proteome</keyword>
<gene>
    <name evidence="1" type="ORF">CYCCA115_LOCUS4359</name>
</gene>
<evidence type="ECO:0000313" key="2">
    <source>
        <dbReference type="Proteomes" id="UP001295423"/>
    </source>
</evidence>
<dbReference type="AlphaFoldDB" id="A0AAD2CHU8"/>
<evidence type="ECO:0000313" key="1">
    <source>
        <dbReference type="EMBL" id="CAJ1935022.1"/>
    </source>
</evidence>
<organism evidence="1 2">
    <name type="scientific">Cylindrotheca closterium</name>
    <dbReference type="NCBI Taxonomy" id="2856"/>
    <lineage>
        <taxon>Eukaryota</taxon>
        <taxon>Sar</taxon>
        <taxon>Stramenopiles</taxon>
        <taxon>Ochrophyta</taxon>
        <taxon>Bacillariophyta</taxon>
        <taxon>Bacillariophyceae</taxon>
        <taxon>Bacillariophycidae</taxon>
        <taxon>Bacillariales</taxon>
        <taxon>Bacillariaceae</taxon>
        <taxon>Cylindrotheca</taxon>
    </lineage>
</organism>
<comment type="caution">
    <text evidence="1">The sequence shown here is derived from an EMBL/GenBank/DDBJ whole genome shotgun (WGS) entry which is preliminary data.</text>
</comment>
<accession>A0AAD2CHU8</accession>
<proteinExistence type="predicted"/>
<name>A0AAD2CHU8_9STRA</name>